<feature type="region of interest" description="Disordered" evidence="7">
    <location>
        <begin position="437"/>
        <end position="462"/>
    </location>
</feature>
<feature type="domain" description="Protein kinase" evidence="10">
    <location>
        <begin position="359"/>
        <end position="688"/>
    </location>
</feature>
<dbReference type="InterPro" id="IPR001245">
    <property type="entry name" value="Ser-Thr/Tyr_kinase_cat_dom"/>
</dbReference>
<dbReference type="PRINTS" id="PR00109">
    <property type="entry name" value="TYRKINASE"/>
</dbReference>
<feature type="signal peptide" evidence="9">
    <location>
        <begin position="1"/>
        <end position="23"/>
    </location>
</feature>
<feature type="binding site" evidence="6">
    <location>
        <position position="386"/>
    </location>
    <ligand>
        <name>ATP</name>
        <dbReference type="ChEBI" id="CHEBI:30616"/>
    </ligand>
</feature>
<reference evidence="11" key="1">
    <citation type="submission" date="2020-11" db="EMBL/GenBank/DDBJ databases">
        <title>Chlorella ohadii genome sequencing and assembly.</title>
        <authorList>
            <person name="Murik O."/>
            <person name="Treves H."/>
            <person name="Kedem I."/>
            <person name="Shotland Y."/>
            <person name="Kaplan A."/>
        </authorList>
    </citation>
    <scope>NUCLEOTIDE SEQUENCE</scope>
    <source>
        <strain evidence="11">1</strain>
    </source>
</reference>
<organism evidence="11 12">
    <name type="scientific">Chlorella ohadii</name>
    <dbReference type="NCBI Taxonomy" id="2649997"/>
    <lineage>
        <taxon>Eukaryota</taxon>
        <taxon>Viridiplantae</taxon>
        <taxon>Chlorophyta</taxon>
        <taxon>core chlorophytes</taxon>
        <taxon>Trebouxiophyceae</taxon>
        <taxon>Chlorellales</taxon>
        <taxon>Chlorellaceae</taxon>
        <taxon>Chlorella clade</taxon>
        <taxon>Chlorella</taxon>
    </lineage>
</organism>
<dbReference type="Pfam" id="PF07714">
    <property type="entry name" value="PK_Tyr_Ser-Thr"/>
    <property type="match status" value="2"/>
</dbReference>
<dbReference type="PANTHER" id="PTHR44329:SF214">
    <property type="entry name" value="PROTEIN KINASE DOMAIN-CONTAINING PROTEIN"/>
    <property type="match status" value="1"/>
</dbReference>
<keyword evidence="8" id="KW-0472">Membrane</keyword>
<evidence type="ECO:0000256" key="7">
    <source>
        <dbReference type="SAM" id="MobiDB-lite"/>
    </source>
</evidence>
<dbReference type="PROSITE" id="PS00107">
    <property type="entry name" value="PROTEIN_KINASE_ATP"/>
    <property type="match status" value="1"/>
</dbReference>
<keyword evidence="8" id="KW-1133">Transmembrane helix</keyword>
<dbReference type="SMART" id="SM00220">
    <property type="entry name" value="S_TKc"/>
    <property type="match status" value="1"/>
</dbReference>
<dbReference type="Gene3D" id="1.10.510.10">
    <property type="entry name" value="Transferase(Phosphotransferase) domain 1"/>
    <property type="match status" value="1"/>
</dbReference>
<keyword evidence="8" id="KW-0812">Transmembrane</keyword>
<name>A0AAD5H128_9CHLO</name>
<dbReference type="Gene3D" id="3.30.200.20">
    <property type="entry name" value="Phosphorylase Kinase, domain 1"/>
    <property type="match status" value="1"/>
</dbReference>
<keyword evidence="5 6" id="KW-0067">ATP-binding</keyword>
<proteinExistence type="predicted"/>
<sequence>MQRCLLLLLALLGGGGLLPTTEAQVAAWHDSATVLEALSPGSAQVATGLQLLQAFADGVGSIELLDDITLTPADWQAFDLPIVIDTNGSAVLVHSADPNKQMVLDWDFVLEVLNVQAGSTLAFDNIVSKNPGNRTKAIENNQVPYEVVSAILWPTVSGMPGHFEYYSNSFAYMDTPDCNPDFVQIEIERLHQMLKRNDTVEYLGGVNVHYTNITLGVAFFTFHNVTTTCYDSAQQLRAAGDSGGGGGGTPGWVWAVVGTVGGLLAIAVAAGAVYLRRHGRRQQAQHAASLDDDKDKASSLCELGSGPASLASGALSGSLDPHAAAPLRSGSHEMRLASGHSGEMASTWMRTRFGAIDGVQLGELLGRGAFGRVYRGRWMNAVVAVKIVEHSVQPGQTHDLSREPLLSMSVSHPNVVITHKMAIVKVSSGVDAAAAAAAAQQQQRPADGRASGSGGSRKGSGQLVPALDGSGGMVEVVSPSDVLQPGLYETWLVLEYCDRGSLADLIADGKLGGDAARHKVWALLCLLDIAQGLDYLHKSGIVHGDLKPQNILLKSARNDRRGFVCKVGDFGLSRILGAEQTHLETANFGTASYAAPELLSGKLSSASDVYSFGMIIWGLASGGEPYPGWNAMQIIVQVSQQGHRPDVPADCPPFLAALLQRCWSQDPQQRPTAAAIVKELRGELQQQLRPAAPKPAD</sequence>
<dbReference type="GO" id="GO:0005524">
    <property type="term" value="F:ATP binding"/>
    <property type="evidence" value="ECO:0007669"/>
    <property type="project" value="UniProtKB-UniRule"/>
</dbReference>
<accession>A0AAD5H128</accession>
<keyword evidence="1" id="KW-0723">Serine/threonine-protein kinase</keyword>
<keyword evidence="3 6" id="KW-0547">Nucleotide-binding</keyword>
<evidence type="ECO:0000256" key="6">
    <source>
        <dbReference type="PROSITE-ProRule" id="PRU10141"/>
    </source>
</evidence>
<dbReference type="PROSITE" id="PS00108">
    <property type="entry name" value="PROTEIN_KINASE_ST"/>
    <property type="match status" value="1"/>
</dbReference>
<feature type="transmembrane region" description="Helical" evidence="8">
    <location>
        <begin position="252"/>
        <end position="275"/>
    </location>
</feature>
<evidence type="ECO:0000256" key="3">
    <source>
        <dbReference type="ARBA" id="ARBA00022741"/>
    </source>
</evidence>
<dbReference type="PROSITE" id="PS50011">
    <property type="entry name" value="PROTEIN_KINASE_DOM"/>
    <property type="match status" value="1"/>
</dbReference>
<dbReference type="Proteomes" id="UP001205105">
    <property type="component" value="Unassembled WGS sequence"/>
</dbReference>
<dbReference type="SUPFAM" id="SSF56112">
    <property type="entry name" value="Protein kinase-like (PK-like)"/>
    <property type="match status" value="1"/>
</dbReference>
<protein>
    <recommendedName>
        <fullName evidence="10">Protein kinase domain-containing protein</fullName>
    </recommendedName>
</protein>
<dbReference type="InterPro" id="IPR017441">
    <property type="entry name" value="Protein_kinase_ATP_BS"/>
</dbReference>
<evidence type="ECO:0000313" key="12">
    <source>
        <dbReference type="Proteomes" id="UP001205105"/>
    </source>
</evidence>
<evidence type="ECO:0000256" key="1">
    <source>
        <dbReference type="ARBA" id="ARBA00022527"/>
    </source>
</evidence>
<dbReference type="InterPro" id="IPR051681">
    <property type="entry name" value="Ser/Thr_Kinases-Pseudokinases"/>
</dbReference>
<dbReference type="InterPro" id="IPR011009">
    <property type="entry name" value="Kinase-like_dom_sf"/>
</dbReference>
<feature type="chain" id="PRO_5042155684" description="Protein kinase domain-containing protein" evidence="9">
    <location>
        <begin position="24"/>
        <end position="697"/>
    </location>
</feature>
<evidence type="ECO:0000256" key="4">
    <source>
        <dbReference type="ARBA" id="ARBA00022777"/>
    </source>
</evidence>
<evidence type="ECO:0000256" key="5">
    <source>
        <dbReference type="ARBA" id="ARBA00022840"/>
    </source>
</evidence>
<dbReference type="InterPro" id="IPR000719">
    <property type="entry name" value="Prot_kinase_dom"/>
</dbReference>
<gene>
    <name evidence="11" type="ORF">COHA_008976</name>
</gene>
<dbReference type="GO" id="GO:0004674">
    <property type="term" value="F:protein serine/threonine kinase activity"/>
    <property type="evidence" value="ECO:0007669"/>
    <property type="project" value="UniProtKB-KW"/>
</dbReference>
<evidence type="ECO:0000256" key="8">
    <source>
        <dbReference type="SAM" id="Phobius"/>
    </source>
</evidence>
<dbReference type="EMBL" id="JADXDR010000161">
    <property type="protein sequence ID" value="KAI7837183.1"/>
    <property type="molecule type" value="Genomic_DNA"/>
</dbReference>
<dbReference type="InterPro" id="IPR008271">
    <property type="entry name" value="Ser/Thr_kinase_AS"/>
</dbReference>
<evidence type="ECO:0000256" key="9">
    <source>
        <dbReference type="SAM" id="SignalP"/>
    </source>
</evidence>
<keyword evidence="9" id="KW-0732">Signal</keyword>
<evidence type="ECO:0000313" key="11">
    <source>
        <dbReference type="EMBL" id="KAI7837183.1"/>
    </source>
</evidence>
<comment type="caution">
    <text evidence="11">The sequence shown here is derived from an EMBL/GenBank/DDBJ whole genome shotgun (WGS) entry which is preliminary data.</text>
</comment>
<evidence type="ECO:0000259" key="10">
    <source>
        <dbReference type="PROSITE" id="PS50011"/>
    </source>
</evidence>
<keyword evidence="12" id="KW-1185">Reference proteome</keyword>
<dbReference type="AlphaFoldDB" id="A0AAD5H128"/>
<keyword evidence="2" id="KW-0808">Transferase</keyword>
<dbReference type="PANTHER" id="PTHR44329">
    <property type="entry name" value="SERINE/THREONINE-PROTEIN KINASE TNNI3K-RELATED"/>
    <property type="match status" value="1"/>
</dbReference>
<keyword evidence="4" id="KW-0418">Kinase</keyword>
<evidence type="ECO:0000256" key="2">
    <source>
        <dbReference type="ARBA" id="ARBA00022679"/>
    </source>
</evidence>